<feature type="compositionally biased region" description="Acidic residues" evidence="10">
    <location>
        <begin position="530"/>
        <end position="541"/>
    </location>
</feature>
<dbReference type="NCBIfam" id="TIGR00526">
    <property type="entry name" value="folB_dom"/>
    <property type="match status" value="1"/>
</dbReference>
<gene>
    <name evidence="12" type="ORF">CYJ25_05990</name>
</gene>
<dbReference type="Pfam" id="PF01288">
    <property type="entry name" value="HPPK"/>
    <property type="match status" value="1"/>
</dbReference>
<dbReference type="GO" id="GO:0003848">
    <property type="term" value="F:2-amino-4-hydroxy-6-hydroxymethyldihydropteridine diphosphokinase activity"/>
    <property type="evidence" value="ECO:0007669"/>
    <property type="project" value="UniProtKB-EC"/>
</dbReference>
<evidence type="ECO:0000256" key="3">
    <source>
        <dbReference type="ARBA" id="ARBA00009640"/>
    </source>
</evidence>
<feature type="region of interest" description="Disordered" evidence="10">
    <location>
        <begin position="516"/>
        <end position="617"/>
    </location>
</feature>
<proteinExistence type="inferred from homology"/>
<dbReference type="GO" id="GO:0005524">
    <property type="term" value="F:ATP binding"/>
    <property type="evidence" value="ECO:0007669"/>
    <property type="project" value="UniProtKB-KW"/>
</dbReference>
<dbReference type="Pfam" id="PF02152">
    <property type="entry name" value="FolB"/>
    <property type="match status" value="1"/>
</dbReference>
<dbReference type="SUPFAM" id="SSF55620">
    <property type="entry name" value="Tetrahydrobiopterin biosynthesis enzymes-like"/>
    <property type="match status" value="1"/>
</dbReference>
<evidence type="ECO:0000256" key="7">
    <source>
        <dbReference type="ARBA" id="ARBA00022840"/>
    </source>
</evidence>
<dbReference type="SUPFAM" id="SSF55083">
    <property type="entry name" value="6-hydroxymethyl-7,8-dihydropterin pyrophosphokinase, HPPK"/>
    <property type="match status" value="1"/>
</dbReference>
<dbReference type="SMART" id="SM00905">
    <property type="entry name" value="FolB"/>
    <property type="match status" value="1"/>
</dbReference>
<accession>A0A2I1I4R4</accession>
<keyword evidence="4" id="KW-0808">Transferase</keyword>
<dbReference type="CDD" id="cd00534">
    <property type="entry name" value="DHNA_DHNTPE"/>
    <property type="match status" value="1"/>
</dbReference>
<dbReference type="Gene3D" id="3.30.1130.10">
    <property type="match status" value="1"/>
</dbReference>
<comment type="similarity">
    <text evidence="9">Belongs to the DHNA family.</text>
</comment>
<organism evidence="12 13">
    <name type="scientific">Schaalia turicensis</name>
    <dbReference type="NCBI Taxonomy" id="131111"/>
    <lineage>
        <taxon>Bacteria</taxon>
        <taxon>Bacillati</taxon>
        <taxon>Actinomycetota</taxon>
        <taxon>Actinomycetes</taxon>
        <taxon>Actinomycetales</taxon>
        <taxon>Actinomycetaceae</taxon>
        <taxon>Schaalia</taxon>
    </lineage>
</organism>
<evidence type="ECO:0000313" key="12">
    <source>
        <dbReference type="EMBL" id="PKY66125.1"/>
    </source>
</evidence>
<dbReference type="RefSeq" id="WP_101628277.1">
    <property type="nucleotide sequence ID" value="NZ_PKKJ01000006.1"/>
</dbReference>
<feature type="compositionally biased region" description="Low complexity" evidence="10">
    <location>
        <begin position="129"/>
        <end position="145"/>
    </location>
</feature>
<evidence type="ECO:0000256" key="1">
    <source>
        <dbReference type="ARBA" id="ARBA00000198"/>
    </source>
</evidence>
<feature type="compositionally biased region" description="Acidic residues" evidence="10">
    <location>
        <begin position="552"/>
        <end position="569"/>
    </location>
</feature>
<evidence type="ECO:0000256" key="6">
    <source>
        <dbReference type="ARBA" id="ARBA00022777"/>
    </source>
</evidence>
<evidence type="ECO:0000259" key="11">
    <source>
        <dbReference type="PROSITE" id="PS00794"/>
    </source>
</evidence>
<evidence type="ECO:0000256" key="9">
    <source>
        <dbReference type="RuleBase" id="RU362079"/>
    </source>
</evidence>
<evidence type="ECO:0000313" key="13">
    <source>
        <dbReference type="Proteomes" id="UP000234545"/>
    </source>
</evidence>
<dbReference type="InterPro" id="IPR006156">
    <property type="entry name" value="Dihydroneopterin_aldolase"/>
</dbReference>
<feature type="compositionally biased region" description="Acidic residues" evidence="10">
    <location>
        <begin position="579"/>
        <end position="593"/>
    </location>
</feature>
<feature type="compositionally biased region" description="Basic and acidic residues" evidence="10">
    <location>
        <begin position="633"/>
        <end position="658"/>
    </location>
</feature>
<dbReference type="InterPro" id="IPR000550">
    <property type="entry name" value="Hppk"/>
</dbReference>
<dbReference type="EC" id="4.1.2.25" evidence="9"/>
<dbReference type="InterPro" id="IPR006157">
    <property type="entry name" value="FolB_dom"/>
</dbReference>
<dbReference type="NCBIfam" id="TIGR00525">
    <property type="entry name" value="folB"/>
    <property type="match status" value="1"/>
</dbReference>
<dbReference type="Proteomes" id="UP000234545">
    <property type="component" value="Unassembled WGS sequence"/>
</dbReference>
<dbReference type="OrthoDB" id="9808041at2"/>
<dbReference type="PROSITE" id="PS00794">
    <property type="entry name" value="HPPK"/>
    <property type="match status" value="1"/>
</dbReference>
<feature type="region of interest" description="Disordered" evidence="10">
    <location>
        <begin position="633"/>
        <end position="660"/>
    </location>
</feature>
<comment type="catalytic activity">
    <reaction evidence="9">
        <text>7,8-dihydroneopterin = 6-hydroxymethyl-7,8-dihydropterin + glycolaldehyde</text>
        <dbReference type="Rhea" id="RHEA:10540"/>
        <dbReference type="ChEBI" id="CHEBI:17001"/>
        <dbReference type="ChEBI" id="CHEBI:17071"/>
        <dbReference type="ChEBI" id="CHEBI:44841"/>
        <dbReference type="EC" id="4.1.2.25"/>
    </reaction>
</comment>
<keyword evidence="7" id="KW-0067">ATP-binding</keyword>
<dbReference type="EC" id="2.7.6.3" evidence="9"/>
<keyword evidence="8 9" id="KW-0289">Folate biosynthesis</keyword>
<feature type="domain" description="7,8-dihydro-6-hydroxymethylpterin-pyrophosphokinase" evidence="11">
    <location>
        <begin position="310"/>
        <end position="321"/>
    </location>
</feature>
<keyword evidence="6" id="KW-0418">Kinase</keyword>
<dbReference type="Gene3D" id="3.30.70.560">
    <property type="entry name" value="7,8-Dihydro-6-hydroxymethylpterin-pyrophosphokinase HPPK"/>
    <property type="match status" value="1"/>
</dbReference>
<reference evidence="12 13" key="1">
    <citation type="submission" date="2017-12" db="EMBL/GenBank/DDBJ databases">
        <title>Phylogenetic diversity of female urinary microbiome.</title>
        <authorList>
            <person name="Thomas-White K."/>
            <person name="Wolfe A.J."/>
        </authorList>
    </citation>
    <scope>NUCLEOTIDE SEQUENCE [LARGE SCALE GENOMIC DNA]</scope>
    <source>
        <strain evidence="12 13">UMB0250</strain>
    </source>
</reference>
<dbReference type="UniPathway" id="UPA00077">
    <property type="reaction ID" value="UER00154"/>
</dbReference>
<comment type="catalytic activity">
    <reaction evidence="1">
        <text>6-hydroxymethyl-7,8-dihydropterin + ATP = (7,8-dihydropterin-6-yl)methyl diphosphate + AMP + H(+)</text>
        <dbReference type="Rhea" id="RHEA:11412"/>
        <dbReference type="ChEBI" id="CHEBI:15378"/>
        <dbReference type="ChEBI" id="CHEBI:30616"/>
        <dbReference type="ChEBI" id="CHEBI:44841"/>
        <dbReference type="ChEBI" id="CHEBI:72950"/>
        <dbReference type="ChEBI" id="CHEBI:456215"/>
        <dbReference type="EC" id="2.7.6.3"/>
    </reaction>
</comment>
<evidence type="ECO:0000256" key="5">
    <source>
        <dbReference type="ARBA" id="ARBA00022741"/>
    </source>
</evidence>
<protein>
    <recommendedName>
        <fullName evidence="9">Bifunctional folate synthesis protein</fullName>
    </recommendedName>
    <domain>
        <recommendedName>
            <fullName evidence="9">Dihydroneopterin aldolase</fullName>
            <shortName evidence="9">DHNA</shortName>
            <ecNumber evidence="9">4.1.2.25</ecNumber>
        </recommendedName>
        <alternativeName>
            <fullName evidence="9">7,8-dihydroneopterin aldolase</fullName>
        </alternativeName>
    </domain>
    <domain>
        <recommendedName>
            <fullName evidence="9">2-amino-4-hydroxy-6-hydroxymethyldihydropteridine pyrophosphokinase</fullName>
            <ecNumber evidence="9">2.7.6.3</ecNumber>
        </recommendedName>
        <alternativeName>
            <fullName evidence="9">6-hydroxymethyl-7,8-dihydropterin pyrophosphokinase</fullName>
            <shortName evidence="9">PPPK</shortName>
        </alternativeName>
        <alternativeName>
            <fullName evidence="9">7,8-dihydro-6-hydroxymethylpterin pyrophosphokinase</fullName>
            <shortName evidence="9">HPPK</shortName>
        </alternativeName>
    </domain>
</protein>
<evidence type="ECO:0000256" key="2">
    <source>
        <dbReference type="ARBA" id="ARBA00005051"/>
    </source>
</evidence>
<comment type="pathway">
    <text evidence="9">Cofactor biosynthesis; tetrahydrofolate biosynthesis; 2-amino-4-hydroxy-6-hydroxymethyl-7,8-dihydropteridine diphosphate from 7,8-dihydroneopterin triphosphate: step 3/4.</text>
</comment>
<dbReference type="NCBIfam" id="TIGR01498">
    <property type="entry name" value="folK"/>
    <property type="match status" value="1"/>
</dbReference>
<comment type="caution">
    <text evidence="12">The sequence shown here is derived from an EMBL/GenBank/DDBJ whole genome shotgun (WGS) entry which is preliminary data.</text>
</comment>
<keyword evidence="5" id="KW-0547">Nucleotide-binding</keyword>
<name>A0A2I1I4R4_9ACTO</name>
<dbReference type="CDD" id="cd00483">
    <property type="entry name" value="HPPK"/>
    <property type="match status" value="1"/>
</dbReference>
<dbReference type="PANTHER" id="PTHR43071">
    <property type="entry name" value="2-AMINO-4-HYDROXY-6-HYDROXYMETHYLDIHYDROPTERIDINE PYROPHOSPHOKINASE"/>
    <property type="match status" value="1"/>
</dbReference>
<dbReference type="PANTHER" id="PTHR43071:SF1">
    <property type="entry name" value="2-AMINO-4-HYDROXY-6-HYDROXYMETHYLDIHYDROPTERIDINE PYROPHOSPHOKINASE"/>
    <property type="match status" value="1"/>
</dbReference>
<dbReference type="InterPro" id="IPR035907">
    <property type="entry name" value="Hppk_sf"/>
</dbReference>
<dbReference type="GO" id="GO:0004150">
    <property type="term" value="F:dihydroneopterin aldolase activity"/>
    <property type="evidence" value="ECO:0007669"/>
    <property type="project" value="UniProtKB-UniRule"/>
</dbReference>
<keyword evidence="9" id="KW-0456">Lyase</keyword>
<sequence length="742" mass="79646">MSSPLDVITLRGLHVEAAHGVFDFEHDAPQPFIVDCALWVDTSASASSDDIADTVSYALVADEIMSIVSGPSVKLIETLGNAIAMRLLRLAHVLGVEVTVHKPQAPLEQPFVDVSVTVRRGQVPLAVPSSASSSSDVSASAGASDSARDRSLIDEAGHTGSVATGGDMADEDRLANLGESALVVDTDSSSPPPSALVPVLALDSEVDEVSDQGEDRPASPVRVVLALGGNIGDVPSTFASAIEALIDDVRFDVVNVSPILRTLPVLDENQESQSDYWNAVVLVDTDLTPREVLDVAHALEDVAGRERSEHWGARTLDIDIVDYAGISYDDGVLVLPHIRAHSRAFVLAPWLMADSSAQLDGVEVEKLFNDASDKDGIIDAVEDWLMDPASVIAESDEYLNAGSSARASSIVYPEETRSVDAMPESESELRQDLDVAVGVDAESKTPRVPSLSDLDLSDLSVALAAPPTLEGEETRLDRMPAISRVNLQPAKGADDKLWNALWAKWSLIRADEASETVAEQDEADTQYQEESGDIVEVPELDVDNRATLYQDDLVEGNETESESPVEMSDEAPIPPNADTQEESVADDDADVHDDGEASAGEEAGRESEPVSKSTSSYRLQGFGRSLKWFPLFPRDEAQEPNPTEDRVPENARKVEVRPTSRALPSWDFAHHEVRIVDEPSPVDALSTSGAVQRRSIVDPQLPADALRGPIDDSEATKTSIIRKVVVRPSSTGHIPLTKDQGE</sequence>
<comment type="similarity">
    <text evidence="3">In the N-terminal section; belongs to the DHNA family.</text>
</comment>
<dbReference type="GO" id="GO:0046654">
    <property type="term" value="P:tetrahydrofolate biosynthetic process"/>
    <property type="evidence" value="ECO:0007669"/>
    <property type="project" value="UniProtKB-UniRule"/>
</dbReference>
<dbReference type="GO" id="GO:0016301">
    <property type="term" value="F:kinase activity"/>
    <property type="evidence" value="ECO:0007669"/>
    <property type="project" value="UniProtKB-KW"/>
</dbReference>
<dbReference type="EMBL" id="PKKJ01000006">
    <property type="protein sequence ID" value="PKY66125.1"/>
    <property type="molecule type" value="Genomic_DNA"/>
</dbReference>
<feature type="region of interest" description="Disordered" evidence="10">
    <location>
        <begin position="127"/>
        <end position="169"/>
    </location>
</feature>
<dbReference type="AlphaFoldDB" id="A0A2I1I4R4"/>
<dbReference type="InterPro" id="IPR043133">
    <property type="entry name" value="GTP-CH-I_C/QueF"/>
</dbReference>
<evidence type="ECO:0000256" key="10">
    <source>
        <dbReference type="SAM" id="MobiDB-lite"/>
    </source>
</evidence>
<feature type="compositionally biased region" description="Basic and acidic residues" evidence="10">
    <location>
        <begin position="146"/>
        <end position="157"/>
    </location>
</feature>
<comment type="pathway">
    <text evidence="2">Cofactor biosynthesis; tetrahydrofolate biosynthesis; 2-amino-4-hydroxy-6-hydroxymethyl-7,8-dihydropteridine diphosphate from 7,8-dihydroneopterin triphosphate: step 4/4.</text>
</comment>
<dbReference type="GO" id="GO:0046656">
    <property type="term" value="P:folic acid biosynthetic process"/>
    <property type="evidence" value="ECO:0007669"/>
    <property type="project" value="UniProtKB-UniRule"/>
</dbReference>
<comment type="function">
    <text evidence="9">Catalyzes the conversion of 7,8-dihydroneopterin to 6-hydroxymethyl-7,8-dihydropterin.</text>
</comment>
<evidence type="ECO:0000256" key="8">
    <source>
        <dbReference type="ARBA" id="ARBA00022909"/>
    </source>
</evidence>
<evidence type="ECO:0000256" key="4">
    <source>
        <dbReference type="ARBA" id="ARBA00022679"/>
    </source>
</evidence>